<dbReference type="AlphaFoldDB" id="A0A3B0TLD1"/>
<dbReference type="EC" id="6.3.2.17" evidence="2"/>
<evidence type="ECO:0000259" key="1">
    <source>
        <dbReference type="Pfam" id="PF02875"/>
    </source>
</evidence>
<dbReference type="EC" id="6.3.2.12" evidence="2"/>
<dbReference type="Gene3D" id="3.90.190.20">
    <property type="entry name" value="Mur ligase, C-terminal domain"/>
    <property type="match status" value="1"/>
</dbReference>
<reference evidence="2" key="1">
    <citation type="submission" date="2018-06" db="EMBL/GenBank/DDBJ databases">
        <authorList>
            <person name="Zhirakovskaya E."/>
        </authorList>
    </citation>
    <scope>NUCLEOTIDE SEQUENCE</scope>
</reference>
<dbReference type="Pfam" id="PF02875">
    <property type="entry name" value="Mur_ligase_C"/>
    <property type="match status" value="1"/>
</dbReference>
<gene>
    <name evidence="2" type="ORF">MNBD_BACTEROID01-1230</name>
</gene>
<feature type="domain" description="Mur ligase C-terminal" evidence="1">
    <location>
        <begin position="2"/>
        <end position="84"/>
    </location>
</feature>
<dbReference type="InterPro" id="IPR036615">
    <property type="entry name" value="Mur_ligase_C_dom_sf"/>
</dbReference>
<dbReference type="SUPFAM" id="SSF53244">
    <property type="entry name" value="MurD-like peptide ligases, peptide-binding domain"/>
    <property type="match status" value="1"/>
</dbReference>
<dbReference type="EMBL" id="UOEP01000090">
    <property type="protein sequence ID" value="VAW18758.1"/>
    <property type="molecule type" value="Genomic_DNA"/>
</dbReference>
<feature type="non-terminal residue" evidence="2">
    <location>
        <position position="1"/>
    </location>
</feature>
<evidence type="ECO:0000313" key="2">
    <source>
        <dbReference type="EMBL" id="VAW18758.1"/>
    </source>
</evidence>
<dbReference type="InterPro" id="IPR004101">
    <property type="entry name" value="Mur_ligase_C"/>
</dbReference>
<sequence length="92" mass="9842">YKKLHFVLGVVADKDPSNILALLPKDAGYYFTKANIPRAMNENTLAGKARKNGLYGEQFPTVGEALAAAKKNAGKDDLIFIGGSTFVVAEVV</sequence>
<accession>A0A3B0TLD1</accession>
<name>A0A3B0TLD1_9ZZZZ</name>
<organism evidence="2">
    <name type="scientific">hydrothermal vent metagenome</name>
    <dbReference type="NCBI Taxonomy" id="652676"/>
    <lineage>
        <taxon>unclassified sequences</taxon>
        <taxon>metagenomes</taxon>
        <taxon>ecological metagenomes</taxon>
    </lineage>
</organism>
<proteinExistence type="predicted"/>
<keyword evidence="2" id="KW-0436">Ligase</keyword>
<protein>
    <submittedName>
        <fullName evidence="2">Dihydrofolate synthase @ Folylpolyglutamate synthase</fullName>
        <ecNumber evidence="2">6.3.2.12</ecNumber>
        <ecNumber evidence="2">6.3.2.17</ecNumber>
    </submittedName>
</protein>
<dbReference type="GO" id="GO:0004326">
    <property type="term" value="F:tetrahydrofolylpolyglutamate synthase activity"/>
    <property type="evidence" value="ECO:0007669"/>
    <property type="project" value="UniProtKB-EC"/>
</dbReference>
<dbReference type="GO" id="GO:0008841">
    <property type="term" value="F:dihydrofolate synthase activity"/>
    <property type="evidence" value="ECO:0007669"/>
    <property type="project" value="UniProtKB-EC"/>
</dbReference>